<dbReference type="InterPro" id="IPR005151">
    <property type="entry name" value="Tail-specific_protease"/>
</dbReference>
<dbReference type="Pfam" id="PF03572">
    <property type="entry name" value="Peptidase_S41"/>
    <property type="match status" value="1"/>
</dbReference>
<dbReference type="InterPro" id="IPR036034">
    <property type="entry name" value="PDZ_sf"/>
</dbReference>
<dbReference type="InterPro" id="IPR029045">
    <property type="entry name" value="ClpP/crotonase-like_dom_sf"/>
</dbReference>
<dbReference type="GO" id="GO:0004175">
    <property type="term" value="F:endopeptidase activity"/>
    <property type="evidence" value="ECO:0007669"/>
    <property type="project" value="TreeGrafter"/>
</dbReference>
<dbReference type="InterPro" id="IPR041613">
    <property type="entry name" value="Pept_S41_N"/>
</dbReference>
<dbReference type="EMBL" id="QXMN01000088">
    <property type="protein sequence ID" value="RIX72545.1"/>
    <property type="molecule type" value="Genomic_DNA"/>
</dbReference>
<feature type="domain" description="Peptidase S41 N-terminal" evidence="3">
    <location>
        <begin position="85"/>
        <end position="119"/>
    </location>
</feature>
<sequence length="524" mass="56303">GGGGGGSPVVSLLPDSGTGGTPPTTTEPATPQTPGEDDDALRNAPWAEGVFRTASLYKDRCAAPRTGNDYFGVPFKDKPGRTLDENNWLRSWINDTYLWYAEVPDLDPARYATTDYFDLLKTSAVTPSGIPKDQFHFTYPTDAWNALDTGGVEVGYGAHWAMIQAWPPRHLRVAYTEPGSPAAQPGSDLQRGALVLKINGVDFVNDQSDEGLAVLNAGMFPSAPGVSTRFTVLDIGSTVPRDITLVSAPVTSTPVQNVRSFRNAAGRMVGYLQFNDHIATAEVQLAQAIEQLRAVQPDELVVDLRYNGGGYLSMASQLAFMVAGAQRTDGKVFMTEVFNGKQPGRNPVTGSPSEPFPFLSTGIGFSLPAGQPLSSLNLRRVYVLSGPDTCSASEAFINGLRGIDIEVIQVGTVTCGKPYGFYPEDNCGTTYFSVQMRAENAKGFGDYADGFAPTCEAWDDLRYPLGDPREERLAAALTHQVTGACPPLPAGRQSLAKSAVGRPTPLLRKPEALRNNIMTRRRGV</sequence>
<protein>
    <submittedName>
        <fullName evidence="4">Peptidase</fullName>
    </submittedName>
</protein>
<dbReference type="SUPFAM" id="SSF52096">
    <property type="entry name" value="ClpP/crotonase"/>
    <property type="match status" value="1"/>
</dbReference>
<feature type="non-terminal residue" evidence="4">
    <location>
        <position position="1"/>
    </location>
</feature>
<dbReference type="OrthoDB" id="7168509at2"/>
<dbReference type="RefSeq" id="WP_119558630.1">
    <property type="nucleotide sequence ID" value="NZ_QXMN01000088.1"/>
</dbReference>
<evidence type="ECO:0000259" key="2">
    <source>
        <dbReference type="Pfam" id="PF03572"/>
    </source>
</evidence>
<dbReference type="GO" id="GO:0006508">
    <property type="term" value="P:proteolysis"/>
    <property type="evidence" value="ECO:0007669"/>
    <property type="project" value="InterPro"/>
</dbReference>
<evidence type="ECO:0000313" key="5">
    <source>
        <dbReference type="Proteomes" id="UP000265619"/>
    </source>
</evidence>
<dbReference type="GO" id="GO:0007165">
    <property type="term" value="P:signal transduction"/>
    <property type="evidence" value="ECO:0007669"/>
    <property type="project" value="TreeGrafter"/>
</dbReference>
<comment type="caution">
    <text evidence="4">The sequence shown here is derived from an EMBL/GenBank/DDBJ whole genome shotgun (WGS) entry which is preliminary data.</text>
</comment>
<dbReference type="SUPFAM" id="SSF50156">
    <property type="entry name" value="PDZ domain-like"/>
    <property type="match status" value="1"/>
</dbReference>
<dbReference type="Pfam" id="PF18294">
    <property type="entry name" value="Pept_S41_N"/>
    <property type="match status" value="1"/>
</dbReference>
<feature type="compositionally biased region" description="Low complexity" evidence="1">
    <location>
        <begin position="21"/>
        <end position="34"/>
    </location>
</feature>
<organism evidence="4 5">
    <name type="scientific">Acidovorax cavernicola</name>
    <dbReference type="NCBI Taxonomy" id="1675792"/>
    <lineage>
        <taxon>Bacteria</taxon>
        <taxon>Pseudomonadati</taxon>
        <taxon>Pseudomonadota</taxon>
        <taxon>Betaproteobacteria</taxon>
        <taxon>Burkholderiales</taxon>
        <taxon>Comamonadaceae</taxon>
        <taxon>Acidovorax</taxon>
    </lineage>
</organism>
<dbReference type="Gene3D" id="2.30.42.10">
    <property type="match status" value="1"/>
</dbReference>
<gene>
    <name evidence="4" type="ORF">D3H34_30725</name>
</gene>
<feature type="domain" description="Tail specific protease" evidence="2">
    <location>
        <begin position="269"/>
        <end position="417"/>
    </location>
</feature>
<accession>A0A9X8CZ58</accession>
<evidence type="ECO:0000259" key="3">
    <source>
        <dbReference type="Pfam" id="PF18294"/>
    </source>
</evidence>
<feature type="region of interest" description="Disordered" evidence="1">
    <location>
        <begin position="1"/>
        <end position="41"/>
    </location>
</feature>
<dbReference type="GO" id="GO:0030288">
    <property type="term" value="C:outer membrane-bounded periplasmic space"/>
    <property type="evidence" value="ECO:0007669"/>
    <property type="project" value="TreeGrafter"/>
</dbReference>
<dbReference type="CDD" id="cd07561">
    <property type="entry name" value="Peptidase_S41_CPP_like"/>
    <property type="match status" value="1"/>
</dbReference>
<dbReference type="PANTHER" id="PTHR32060:SF30">
    <property type="entry name" value="CARBOXY-TERMINAL PROCESSING PROTEASE CTPA"/>
    <property type="match status" value="1"/>
</dbReference>
<name>A0A9X8CZ58_9BURK</name>
<dbReference type="Gene3D" id="3.90.226.10">
    <property type="entry name" value="2-enoyl-CoA Hydratase, Chain A, domain 1"/>
    <property type="match status" value="1"/>
</dbReference>
<dbReference type="Gene3D" id="3.30.750.170">
    <property type="match status" value="1"/>
</dbReference>
<dbReference type="PANTHER" id="PTHR32060">
    <property type="entry name" value="TAIL-SPECIFIC PROTEASE"/>
    <property type="match status" value="1"/>
</dbReference>
<dbReference type="GO" id="GO:0008236">
    <property type="term" value="F:serine-type peptidase activity"/>
    <property type="evidence" value="ECO:0007669"/>
    <property type="project" value="InterPro"/>
</dbReference>
<proteinExistence type="predicted"/>
<evidence type="ECO:0000313" key="4">
    <source>
        <dbReference type="EMBL" id="RIX72545.1"/>
    </source>
</evidence>
<reference evidence="4 5" key="1">
    <citation type="submission" date="2018-09" db="EMBL/GenBank/DDBJ databases">
        <title>Acidovorax cavernicola nov. sp. isolated from Gruta de las Maravillas (Aracena, Spain).</title>
        <authorList>
            <person name="Jurado V."/>
            <person name="Gutierrez-Patricio S."/>
            <person name="Gonzalez-Pimentel J.L."/>
            <person name="Miller A.Z."/>
            <person name="Laiz L."/>
            <person name="Saiz-Jimenez C."/>
        </authorList>
    </citation>
    <scope>NUCLEOTIDE SEQUENCE [LARGE SCALE GENOMIC DNA]</scope>
    <source>
        <strain evidence="4 5">1011MAR4D40.2</strain>
    </source>
</reference>
<keyword evidence="5" id="KW-1185">Reference proteome</keyword>
<dbReference type="AlphaFoldDB" id="A0A9X8CZ58"/>
<evidence type="ECO:0000256" key="1">
    <source>
        <dbReference type="SAM" id="MobiDB-lite"/>
    </source>
</evidence>
<dbReference type="Proteomes" id="UP000265619">
    <property type="component" value="Unassembled WGS sequence"/>
</dbReference>